<keyword evidence="5" id="KW-0687">Ribonucleoprotein</keyword>
<proteinExistence type="inferred from homology"/>
<dbReference type="FunFam" id="2.40.50.140:FF:000103">
    <property type="entry name" value="protein RRP5 homolog"/>
    <property type="match status" value="1"/>
</dbReference>
<evidence type="ECO:0000256" key="5">
    <source>
        <dbReference type="ARBA" id="ARBA00023274"/>
    </source>
</evidence>
<dbReference type="Proteomes" id="UP000535182">
    <property type="component" value="Unassembled WGS sequence"/>
</dbReference>
<dbReference type="AlphaFoldDB" id="A0A9X0QH31"/>
<feature type="domain" description="S1 motif" evidence="9">
    <location>
        <begin position="43"/>
        <end position="106"/>
    </location>
</feature>
<evidence type="ECO:0000259" key="9">
    <source>
        <dbReference type="PROSITE" id="PS50126"/>
    </source>
</evidence>
<organism evidence="10 11">
    <name type="scientific">Tunturiibacter gelidiferens</name>
    <dbReference type="NCBI Taxonomy" id="3069689"/>
    <lineage>
        <taxon>Bacteria</taxon>
        <taxon>Pseudomonadati</taxon>
        <taxon>Acidobacteriota</taxon>
        <taxon>Terriglobia</taxon>
        <taxon>Terriglobales</taxon>
        <taxon>Acidobacteriaceae</taxon>
        <taxon>Tunturiibacter</taxon>
    </lineage>
</organism>
<keyword evidence="2" id="KW-0677">Repeat</keyword>
<dbReference type="InterPro" id="IPR035104">
    <property type="entry name" value="Ribosomal_protein_S1-like"/>
</dbReference>
<evidence type="ECO:0000313" key="11">
    <source>
        <dbReference type="Proteomes" id="UP000535182"/>
    </source>
</evidence>
<dbReference type="GO" id="GO:0022627">
    <property type="term" value="C:cytosolic small ribosomal subunit"/>
    <property type="evidence" value="ECO:0007669"/>
    <property type="project" value="TreeGrafter"/>
</dbReference>
<comment type="similarity">
    <text evidence="1">Belongs to the bacterial ribosomal protein bS1 family.</text>
</comment>
<dbReference type="FunFam" id="2.40.50.140:FF:000011">
    <property type="entry name" value="30S ribosomal protein S1"/>
    <property type="match status" value="1"/>
</dbReference>
<dbReference type="Gene3D" id="2.40.50.140">
    <property type="entry name" value="Nucleic acid-binding proteins"/>
    <property type="match status" value="5"/>
</dbReference>
<evidence type="ECO:0000256" key="7">
    <source>
        <dbReference type="ARBA" id="ARBA00035293"/>
    </source>
</evidence>
<dbReference type="PANTHER" id="PTHR10724">
    <property type="entry name" value="30S RIBOSOMAL PROTEIN S1"/>
    <property type="match status" value="1"/>
</dbReference>
<keyword evidence="4 10" id="KW-0689">Ribosomal protein</keyword>
<dbReference type="RefSeq" id="WP_183979341.1">
    <property type="nucleotide sequence ID" value="NZ_JACHEB010000009.1"/>
</dbReference>
<feature type="domain" description="S1 motif" evidence="9">
    <location>
        <begin position="382"/>
        <end position="452"/>
    </location>
</feature>
<evidence type="ECO:0000313" key="10">
    <source>
        <dbReference type="EMBL" id="MBB5330154.1"/>
    </source>
</evidence>
<dbReference type="CDD" id="cd05688">
    <property type="entry name" value="S1_RPS1_repeat_ec3"/>
    <property type="match status" value="1"/>
</dbReference>
<dbReference type="EMBL" id="JACHEB010000009">
    <property type="protein sequence ID" value="MBB5330154.1"/>
    <property type="molecule type" value="Genomic_DNA"/>
</dbReference>
<dbReference type="InterPro" id="IPR050437">
    <property type="entry name" value="Ribos_protein_bS1-like"/>
</dbReference>
<dbReference type="NCBIfam" id="NF004952">
    <property type="entry name" value="PRK06299.1-2"/>
    <property type="match status" value="1"/>
</dbReference>
<dbReference type="Pfam" id="PF00575">
    <property type="entry name" value="S1"/>
    <property type="match status" value="5"/>
</dbReference>
<evidence type="ECO:0000256" key="4">
    <source>
        <dbReference type="ARBA" id="ARBA00022980"/>
    </source>
</evidence>
<evidence type="ECO:0000256" key="2">
    <source>
        <dbReference type="ARBA" id="ARBA00022737"/>
    </source>
</evidence>
<feature type="domain" description="S1 motif" evidence="9">
    <location>
        <begin position="295"/>
        <end position="365"/>
    </location>
</feature>
<dbReference type="GO" id="GO:0003729">
    <property type="term" value="F:mRNA binding"/>
    <property type="evidence" value="ECO:0007669"/>
    <property type="project" value="UniProtKB-ARBA"/>
</dbReference>
<dbReference type="PANTHER" id="PTHR10724:SF7">
    <property type="entry name" value="SMALL RIBOSOMAL SUBUNIT PROTEIN BS1C"/>
    <property type="match status" value="1"/>
</dbReference>
<keyword evidence="3" id="KW-0694">RNA-binding</keyword>
<reference evidence="10 11" key="1">
    <citation type="submission" date="2020-08" db="EMBL/GenBank/DDBJ databases">
        <title>Genomic Encyclopedia of Type Strains, Phase IV (KMG-V): Genome sequencing to study the core and pangenomes of soil and plant-associated prokaryotes.</title>
        <authorList>
            <person name="Whitman W."/>
        </authorList>
    </citation>
    <scope>NUCLEOTIDE SEQUENCE [LARGE SCALE GENOMIC DNA]</scope>
    <source>
        <strain evidence="10 11">X5P2</strain>
    </source>
</reference>
<dbReference type="PROSITE" id="PS50126">
    <property type="entry name" value="S1"/>
    <property type="match status" value="5"/>
</dbReference>
<protein>
    <recommendedName>
        <fullName evidence="7">Small ribosomal subunit protein bS1</fullName>
    </recommendedName>
    <alternativeName>
        <fullName evidence="8">30S ribosomal protein S1</fullName>
    </alternativeName>
</protein>
<dbReference type="InterPro" id="IPR012340">
    <property type="entry name" value="NA-bd_OB-fold"/>
</dbReference>
<evidence type="ECO:0000256" key="8">
    <source>
        <dbReference type="ARBA" id="ARBA00035517"/>
    </source>
</evidence>
<evidence type="ECO:0000256" key="6">
    <source>
        <dbReference type="ARBA" id="ARBA00025604"/>
    </source>
</evidence>
<feature type="domain" description="S1 motif" evidence="9">
    <location>
        <begin position="210"/>
        <end position="278"/>
    </location>
</feature>
<sequence>MSNPGAPESTSFEPVDNTESTESFDAILAQYEQTHSRLSGEGGKQITGTVVAVSVDSVFVDIGYKTEGVLPLALFQSAGETVEVGSKLQVSVKGRNEEGYYELSRMRVEQPKDWSALEKAFADKAVIVGTVTGVVKGGLTVDVGVRAFMPGSRSGARDAAEMEKLVGQEIRCRIIKLDATEEDVVVDRRAVAEEDDRSTKERRYAEIREGDLVSGTVRSVTDYGAFVDIGGVDGLLHISDISWARVEKPSDVLTVGQQVDAKVLKVEAAGKRISLGMKQLLAHPWDAVAGKYVAGERVRGAVTRVTDFGAFVELEPGVEGMVHISEMSWVKKVRKPGDLVKPGDVVEVMILGVSVAERRMSLGLKQTLGDPWVDVAEKFAVGSQVEGPVTSFTKFGAFVQLVEGVEGMIHVSEITAEKRIERPQDVLRVGQVVKAKVLDVDREKRQIKLSMKQLVPTGLDEYIAEHHDGELVTGRLIEVSGEHGTVELGEGIRARAGLVAEAAKEEVKSGAPDLSSFSSMLAARWKNGPSAAEAKAEPVRVGQIRSFRITLLDREAKKVEVQLV</sequence>
<dbReference type="SUPFAM" id="SSF50249">
    <property type="entry name" value="Nucleic acid-binding proteins"/>
    <property type="match status" value="5"/>
</dbReference>
<feature type="domain" description="S1 motif" evidence="9">
    <location>
        <begin position="124"/>
        <end position="189"/>
    </location>
</feature>
<evidence type="ECO:0000256" key="1">
    <source>
        <dbReference type="ARBA" id="ARBA00006767"/>
    </source>
</evidence>
<gene>
    <name evidence="10" type="ORF">HDF14_003787</name>
</gene>
<keyword evidence="11" id="KW-1185">Reference proteome</keyword>
<name>A0A9X0QH31_9BACT</name>
<accession>A0A9X0QH31</accession>
<evidence type="ECO:0000256" key="3">
    <source>
        <dbReference type="ARBA" id="ARBA00022884"/>
    </source>
</evidence>
<dbReference type="CDD" id="cd04465">
    <property type="entry name" value="S1_RPS1_repeat_ec2_hs2"/>
    <property type="match status" value="1"/>
</dbReference>
<comment type="function">
    <text evidence="6">Binds mRNA; thus facilitating recognition of the initiation point. It is needed to translate mRNA with a short Shine-Dalgarno (SD) purine-rich sequence.</text>
</comment>
<dbReference type="GO" id="GO:0006412">
    <property type="term" value="P:translation"/>
    <property type="evidence" value="ECO:0007669"/>
    <property type="project" value="TreeGrafter"/>
</dbReference>
<dbReference type="PRINTS" id="PR00681">
    <property type="entry name" value="RIBOSOMALS1"/>
</dbReference>
<dbReference type="FunFam" id="2.40.50.140:FF:000051">
    <property type="entry name" value="RNA-binding transcriptional accessory protein"/>
    <property type="match status" value="1"/>
</dbReference>
<comment type="caution">
    <text evidence="10">The sequence shown here is derived from an EMBL/GenBank/DDBJ whole genome shotgun (WGS) entry which is preliminary data.</text>
</comment>
<dbReference type="GO" id="GO:0003735">
    <property type="term" value="F:structural constituent of ribosome"/>
    <property type="evidence" value="ECO:0007669"/>
    <property type="project" value="TreeGrafter"/>
</dbReference>
<dbReference type="InterPro" id="IPR003029">
    <property type="entry name" value="S1_domain"/>
</dbReference>
<dbReference type="SMART" id="SM00316">
    <property type="entry name" value="S1"/>
    <property type="match status" value="6"/>
</dbReference>